<feature type="non-terminal residue" evidence="1">
    <location>
        <position position="63"/>
    </location>
</feature>
<reference evidence="1" key="1">
    <citation type="journal article" date="2020" name="Fungal Divers.">
        <title>Resolving the Mortierellaceae phylogeny through synthesis of multi-gene phylogenetics and phylogenomics.</title>
        <authorList>
            <person name="Vandepol N."/>
            <person name="Liber J."/>
            <person name="Desiro A."/>
            <person name="Na H."/>
            <person name="Kennedy M."/>
            <person name="Barry K."/>
            <person name="Grigoriev I.V."/>
            <person name="Miller A.N."/>
            <person name="O'Donnell K."/>
            <person name="Stajich J.E."/>
            <person name="Bonito G."/>
        </authorList>
    </citation>
    <scope>NUCLEOTIDE SEQUENCE</scope>
    <source>
        <strain evidence="1">MES-2147</strain>
    </source>
</reference>
<name>A0A9P6MEY3_9FUNG</name>
<keyword evidence="2" id="KW-1185">Reference proteome</keyword>
<evidence type="ECO:0000313" key="1">
    <source>
        <dbReference type="EMBL" id="KAF9995592.1"/>
    </source>
</evidence>
<gene>
    <name evidence="1" type="ORF">BGZ65_008771</name>
</gene>
<sequence length="63" mass="6763">MTFFKLTGVNLSSKKNKTTSAASTPAQTPRTSFQLNAEDIGTVHKNMAMSHNAALESVFQMGS</sequence>
<organism evidence="1 2">
    <name type="scientific">Modicella reniformis</name>
    <dbReference type="NCBI Taxonomy" id="1440133"/>
    <lineage>
        <taxon>Eukaryota</taxon>
        <taxon>Fungi</taxon>
        <taxon>Fungi incertae sedis</taxon>
        <taxon>Mucoromycota</taxon>
        <taxon>Mortierellomycotina</taxon>
        <taxon>Mortierellomycetes</taxon>
        <taxon>Mortierellales</taxon>
        <taxon>Mortierellaceae</taxon>
        <taxon>Modicella</taxon>
    </lineage>
</organism>
<comment type="caution">
    <text evidence="1">The sequence shown here is derived from an EMBL/GenBank/DDBJ whole genome shotgun (WGS) entry which is preliminary data.</text>
</comment>
<dbReference type="AlphaFoldDB" id="A0A9P6MEY3"/>
<dbReference type="Proteomes" id="UP000749646">
    <property type="component" value="Unassembled WGS sequence"/>
</dbReference>
<accession>A0A9P6MEY3</accession>
<protein>
    <submittedName>
        <fullName evidence="1">Uncharacterized protein</fullName>
    </submittedName>
</protein>
<proteinExistence type="predicted"/>
<evidence type="ECO:0000313" key="2">
    <source>
        <dbReference type="Proteomes" id="UP000749646"/>
    </source>
</evidence>
<dbReference type="EMBL" id="JAAAHW010001324">
    <property type="protein sequence ID" value="KAF9995592.1"/>
    <property type="molecule type" value="Genomic_DNA"/>
</dbReference>